<organism evidence="2 3">
    <name type="scientific">Candidatus Methanofishera endochildressiae</name>
    <dbReference type="NCBI Taxonomy" id="2738884"/>
    <lineage>
        <taxon>Bacteria</taxon>
        <taxon>Pseudomonadati</taxon>
        <taxon>Pseudomonadota</taxon>
        <taxon>Gammaproteobacteria</taxon>
        <taxon>Candidatus Methanofishera</taxon>
    </lineage>
</organism>
<dbReference type="SUPFAM" id="SSF56601">
    <property type="entry name" value="beta-lactamase/transpeptidase-like"/>
    <property type="match status" value="1"/>
</dbReference>
<dbReference type="InterPro" id="IPR050515">
    <property type="entry name" value="Beta-lactam/transpept"/>
</dbReference>
<accession>A0A7Z0MNH0</accession>
<evidence type="ECO:0000313" key="2">
    <source>
        <dbReference type="EMBL" id="NYT46938.1"/>
    </source>
</evidence>
<comment type="caution">
    <text evidence="2">The sequence shown here is derived from an EMBL/GenBank/DDBJ whole genome shotgun (WGS) entry which is preliminary data.</text>
</comment>
<reference evidence="2 3" key="1">
    <citation type="submission" date="2020-05" db="EMBL/GenBank/DDBJ databases">
        <title>Horizontal transmission and recombination maintain forever young bacterial symbiont genomes.</title>
        <authorList>
            <person name="Russell S.L."/>
            <person name="Pepper-Tunick E."/>
            <person name="Svedberg J."/>
            <person name="Byrne A."/>
            <person name="Ruelas Castillo J."/>
            <person name="Vollmers C."/>
            <person name="Beinart R.A."/>
            <person name="Corbett-Detig R."/>
        </authorList>
    </citation>
    <scope>NUCLEOTIDE SEQUENCE [LARGE SCALE GENOMIC DNA]</scope>
    <source>
        <strain evidence="2">4727-3</strain>
    </source>
</reference>
<dbReference type="EMBL" id="JACCHS010000059">
    <property type="protein sequence ID" value="NYT46938.1"/>
    <property type="molecule type" value="Genomic_DNA"/>
</dbReference>
<dbReference type="GO" id="GO:0071555">
    <property type="term" value="P:cell wall organization"/>
    <property type="evidence" value="ECO:0007669"/>
    <property type="project" value="TreeGrafter"/>
</dbReference>
<sequence>MGIDKLSGFLSINSALGQKPIDLKGEKVGLLPSGNGNVSIVNKPGFGETLITGIGQGFMQVTPMQLARATATLANQGQVVTPYIAERIVDDSREIAVKHSPATNIELKSANVQDIIGAMIHVVHSARGTAKRIAKDMDFKVAGKTGTAQVFTVKQDEEYNEEEIAFNMRDHALFIVFPNIG</sequence>
<feature type="domain" description="Penicillin-binding protein transpeptidase" evidence="1">
    <location>
        <begin position="16"/>
        <end position="164"/>
    </location>
</feature>
<dbReference type="Pfam" id="PF00905">
    <property type="entry name" value="Transpeptidase"/>
    <property type="match status" value="1"/>
</dbReference>
<gene>
    <name evidence="2" type="ORF">H0A75_04245</name>
</gene>
<dbReference type="AlphaFoldDB" id="A0A7Z0MNH0"/>
<name>A0A7Z0MNH0_9GAMM</name>
<dbReference type="GO" id="GO:0005886">
    <property type="term" value="C:plasma membrane"/>
    <property type="evidence" value="ECO:0007669"/>
    <property type="project" value="TreeGrafter"/>
</dbReference>
<protein>
    <recommendedName>
        <fullName evidence="1">Penicillin-binding protein transpeptidase domain-containing protein</fullName>
    </recommendedName>
</protein>
<dbReference type="InterPro" id="IPR012338">
    <property type="entry name" value="Beta-lactam/transpept-like"/>
</dbReference>
<dbReference type="PANTHER" id="PTHR30627">
    <property type="entry name" value="PEPTIDOGLYCAN D,D-TRANSPEPTIDASE"/>
    <property type="match status" value="1"/>
</dbReference>
<dbReference type="InterPro" id="IPR001460">
    <property type="entry name" value="PCN-bd_Tpept"/>
</dbReference>
<evidence type="ECO:0000313" key="3">
    <source>
        <dbReference type="Proteomes" id="UP000537890"/>
    </source>
</evidence>
<evidence type="ECO:0000259" key="1">
    <source>
        <dbReference type="Pfam" id="PF00905"/>
    </source>
</evidence>
<dbReference type="Proteomes" id="UP000537890">
    <property type="component" value="Unassembled WGS sequence"/>
</dbReference>
<dbReference type="Gene3D" id="3.40.710.10">
    <property type="entry name" value="DD-peptidase/beta-lactamase superfamily"/>
    <property type="match status" value="1"/>
</dbReference>
<proteinExistence type="predicted"/>
<dbReference type="GO" id="GO:0008658">
    <property type="term" value="F:penicillin binding"/>
    <property type="evidence" value="ECO:0007669"/>
    <property type="project" value="InterPro"/>
</dbReference>